<sequence length="941" mass="103725">MAGSVNFKKNFRCTPALQKFYTGGPFRLSSDGSFLVCACDDEVKIIEVANGSVRSTLEGDSEPIKALALTPDDKLLFAASRSSQVKLWDLSSFSCIRSWKAHNGPVEDMTCDASGGLLATAGTDRKILVWDVDGGFCTHSFRGHQAVVKTVVFHLDPCGRLLLISGSDDTTVRIWDLEAKKCVAVLQKHFSAVTSLAISENGWILLSAGRDKVVNIWDLHDYCFIETILTYESLENVCVIPSVSKLVSGMSQNQLSNKKQKKSGTSPVHFLTVGNRGIIRIWVSEGGKCLYEQNSSDAIISSGEDDLKGGFVSAVLQPTAQGVLCVTADQRFLFYEPVESDEGKYDLRISKQLIGYNEEMVDLKFLGEDENFLAVATNLEQLRVYELASMACTYELRGHTGIVLCLDSVAVSGQILLASGAQDHTIRIWDTESRSCLGIATGHMGAVGAVAFSKKAKNFFVSGSSDRTIKLWNLAHVLESHGAEEPVKLTSQAAVAAHDKDINSVAVSPNDSLVCTGSQDRTARVWRLPHLVSMMVLRGHKRGVWCVEFSPVDQCVITASGDKTIKIWALSDGSCLKTFEGHTASVLRASFLTRGTQIISSGADGLMKLWTIKSNECIATFDQHDDKIWALAVGKRTEMLASGGSDSLINLWHDCTAADEEEALLKEAEETLKDQDLANALADTNYVKAIQLAIELRRPYKLLNVFTELHRKAHEVDHIHTVIHALGKEELRLLLEYVREWNTKPKFCHVAQFVLYLLFSVLTATDIMEVRGINELLEGLIPYSQRHYSRIDRFVRSTYLLDYTLASMSVLTPPEVDSQSSKLLARACMQTRQHEPSFTPANSTAVELDLESQNTESTEIMMIKLEKKRASPNGLDKIKTTDGDVKIDDTGNLYDEPDMTRQDSSKKRKSASLRKRKSKVIGTDSFKDSTSANATTVALQA</sequence>
<dbReference type="InterPro" id="IPR001680">
    <property type="entry name" value="WD40_rpt"/>
</dbReference>
<feature type="repeat" description="WD" evidence="5">
    <location>
        <begin position="440"/>
        <end position="474"/>
    </location>
</feature>
<dbReference type="GO" id="GO:0030686">
    <property type="term" value="C:90S preribosome"/>
    <property type="evidence" value="ECO:0007669"/>
    <property type="project" value="TreeGrafter"/>
</dbReference>
<evidence type="ECO:0000313" key="8">
    <source>
        <dbReference type="EMBL" id="KAH9314024.1"/>
    </source>
</evidence>
<dbReference type="Pfam" id="PF00400">
    <property type="entry name" value="WD40"/>
    <property type="match status" value="10"/>
</dbReference>
<dbReference type="SMART" id="SM00320">
    <property type="entry name" value="WD40"/>
    <property type="match status" value="11"/>
</dbReference>
<evidence type="ECO:0000259" key="7">
    <source>
        <dbReference type="Pfam" id="PF08625"/>
    </source>
</evidence>
<dbReference type="PROSITE" id="PS00678">
    <property type="entry name" value="WD_REPEATS_1"/>
    <property type="match status" value="4"/>
</dbReference>
<evidence type="ECO:0000256" key="1">
    <source>
        <dbReference type="ARBA" id="ARBA00004604"/>
    </source>
</evidence>
<dbReference type="GO" id="GO:0032040">
    <property type="term" value="C:small-subunit processome"/>
    <property type="evidence" value="ECO:0007669"/>
    <property type="project" value="InterPro"/>
</dbReference>
<dbReference type="AlphaFoldDB" id="A0AA38G386"/>
<dbReference type="InterPro" id="IPR013934">
    <property type="entry name" value="Utp13_C"/>
</dbReference>
<feature type="compositionally biased region" description="Basic residues" evidence="6">
    <location>
        <begin position="906"/>
        <end position="919"/>
    </location>
</feature>
<feature type="region of interest" description="Disordered" evidence="6">
    <location>
        <begin position="873"/>
        <end position="941"/>
    </location>
</feature>
<proteinExistence type="predicted"/>
<feature type="repeat" description="WD" evidence="5">
    <location>
        <begin position="99"/>
        <end position="140"/>
    </location>
</feature>
<accession>A0AA38G386</accession>
<evidence type="ECO:0000256" key="4">
    <source>
        <dbReference type="ARBA" id="ARBA00023242"/>
    </source>
</evidence>
<keyword evidence="2 5" id="KW-0853">WD repeat</keyword>
<feature type="repeat" description="WD" evidence="5">
    <location>
        <begin position="396"/>
        <end position="439"/>
    </location>
</feature>
<feature type="repeat" description="WD" evidence="5">
    <location>
        <begin position="186"/>
        <end position="219"/>
    </location>
</feature>
<keyword evidence="4" id="KW-0539">Nucleus</keyword>
<feature type="compositionally biased region" description="Polar residues" evidence="6">
    <location>
        <begin position="928"/>
        <end position="941"/>
    </location>
</feature>
<dbReference type="Gene3D" id="2.130.10.10">
    <property type="entry name" value="YVTN repeat-like/Quinoprotein amine dehydrogenase"/>
    <property type="match status" value="4"/>
</dbReference>
<comment type="caution">
    <text evidence="8">The sequence shown here is derived from an EMBL/GenBank/DDBJ whole genome shotgun (WGS) entry which is preliminary data.</text>
</comment>
<feature type="domain" description="U3 small nucleolar RNA-associated protein 13 C-terminal" evidence="7">
    <location>
        <begin position="674"/>
        <end position="808"/>
    </location>
</feature>
<dbReference type="PROSITE" id="PS50082">
    <property type="entry name" value="WD_REPEATS_2"/>
    <property type="match status" value="10"/>
</dbReference>
<keyword evidence="3" id="KW-0677">Repeat</keyword>
<organism evidence="8 9">
    <name type="scientific">Taxus chinensis</name>
    <name type="common">Chinese yew</name>
    <name type="synonym">Taxus wallichiana var. chinensis</name>
    <dbReference type="NCBI Taxonomy" id="29808"/>
    <lineage>
        <taxon>Eukaryota</taxon>
        <taxon>Viridiplantae</taxon>
        <taxon>Streptophyta</taxon>
        <taxon>Embryophyta</taxon>
        <taxon>Tracheophyta</taxon>
        <taxon>Spermatophyta</taxon>
        <taxon>Pinopsida</taxon>
        <taxon>Pinidae</taxon>
        <taxon>Conifers II</taxon>
        <taxon>Cupressales</taxon>
        <taxon>Taxaceae</taxon>
        <taxon>Taxus</taxon>
    </lineage>
</organism>
<dbReference type="FunFam" id="2.130.10.10:FF:001844">
    <property type="entry name" value="Transducin family protein / WD-40 repeat family protein"/>
    <property type="match status" value="1"/>
</dbReference>
<dbReference type="CDD" id="cd00200">
    <property type="entry name" value="WD40"/>
    <property type="match status" value="2"/>
</dbReference>
<dbReference type="PANTHER" id="PTHR19854">
    <property type="entry name" value="TRANSDUCIN BETA-LIKE 3"/>
    <property type="match status" value="1"/>
</dbReference>
<protein>
    <recommendedName>
        <fullName evidence="7">U3 small nucleolar RNA-associated protein 13 C-terminal domain-containing protein</fullName>
    </recommendedName>
</protein>
<dbReference type="SUPFAM" id="SSF50960">
    <property type="entry name" value="TolB, C-terminal domain"/>
    <property type="match status" value="1"/>
</dbReference>
<dbReference type="Pfam" id="PF08625">
    <property type="entry name" value="Utp13"/>
    <property type="match status" value="1"/>
</dbReference>
<feature type="repeat" description="WD" evidence="5">
    <location>
        <begin position="495"/>
        <end position="528"/>
    </location>
</feature>
<dbReference type="InterPro" id="IPR020472">
    <property type="entry name" value="WD40_PAC1"/>
</dbReference>
<dbReference type="GO" id="GO:0000472">
    <property type="term" value="P:endonucleolytic cleavage to generate mature 5'-end of SSU-rRNA from (SSU-rRNA, 5.8S rRNA, LSU-rRNA)"/>
    <property type="evidence" value="ECO:0007669"/>
    <property type="project" value="TreeGrafter"/>
</dbReference>
<dbReference type="InterPro" id="IPR015943">
    <property type="entry name" value="WD40/YVTN_repeat-like_dom_sf"/>
</dbReference>
<reference evidence="8 9" key="1">
    <citation type="journal article" date="2021" name="Nat. Plants">
        <title>The Taxus genome provides insights into paclitaxel biosynthesis.</title>
        <authorList>
            <person name="Xiong X."/>
            <person name="Gou J."/>
            <person name="Liao Q."/>
            <person name="Li Y."/>
            <person name="Zhou Q."/>
            <person name="Bi G."/>
            <person name="Li C."/>
            <person name="Du R."/>
            <person name="Wang X."/>
            <person name="Sun T."/>
            <person name="Guo L."/>
            <person name="Liang H."/>
            <person name="Lu P."/>
            <person name="Wu Y."/>
            <person name="Zhang Z."/>
            <person name="Ro D.K."/>
            <person name="Shang Y."/>
            <person name="Huang S."/>
            <person name="Yan J."/>
        </authorList>
    </citation>
    <scope>NUCLEOTIDE SEQUENCE [LARGE SCALE GENOMIC DNA]</scope>
    <source>
        <strain evidence="8">Ta-2019</strain>
    </source>
</reference>
<evidence type="ECO:0000256" key="6">
    <source>
        <dbReference type="SAM" id="MobiDB-lite"/>
    </source>
</evidence>
<gene>
    <name evidence="8" type="ORF">KI387_022651</name>
</gene>
<feature type="repeat" description="WD" evidence="5">
    <location>
        <begin position="621"/>
        <end position="652"/>
    </location>
</feature>
<feature type="repeat" description="WD" evidence="5">
    <location>
        <begin position="57"/>
        <end position="98"/>
    </location>
</feature>
<name>A0AA38G386_TAXCH</name>
<evidence type="ECO:0000313" key="9">
    <source>
        <dbReference type="Proteomes" id="UP000824469"/>
    </source>
</evidence>
<dbReference type="PANTHER" id="PTHR19854:SF15">
    <property type="entry name" value="TRANSDUCIN BETA-LIKE PROTEIN 3"/>
    <property type="match status" value="1"/>
</dbReference>
<feature type="repeat" description="WD" evidence="5">
    <location>
        <begin position="141"/>
        <end position="185"/>
    </location>
</feature>
<feature type="repeat" description="WD" evidence="5">
    <location>
        <begin position="579"/>
        <end position="620"/>
    </location>
</feature>
<evidence type="ECO:0000256" key="3">
    <source>
        <dbReference type="ARBA" id="ARBA00022737"/>
    </source>
</evidence>
<dbReference type="EMBL" id="JAHRHJ020000005">
    <property type="protein sequence ID" value="KAH9314024.1"/>
    <property type="molecule type" value="Genomic_DNA"/>
</dbReference>
<evidence type="ECO:0000256" key="2">
    <source>
        <dbReference type="ARBA" id="ARBA00022574"/>
    </source>
</evidence>
<dbReference type="SUPFAM" id="SSF50978">
    <property type="entry name" value="WD40 repeat-like"/>
    <property type="match status" value="2"/>
</dbReference>
<dbReference type="PRINTS" id="PR00320">
    <property type="entry name" value="GPROTEINBRPT"/>
</dbReference>
<dbReference type="Proteomes" id="UP000824469">
    <property type="component" value="Unassembled WGS sequence"/>
</dbReference>
<feature type="compositionally biased region" description="Basic and acidic residues" evidence="6">
    <location>
        <begin position="876"/>
        <end position="889"/>
    </location>
</feature>
<keyword evidence="9" id="KW-1185">Reference proteome</keyword>
<dbReference type="GO" id="GO:0000480">
    <property type="term" value="P:endonucleolytic cleavage in 5'-ETS of tricistronic rRNA transcript (SSU-rRNA, 5.8S rRNA, LSU-rRNA)"/>
    <property type="evidence" value="ECO:0007669"/>
    <property type="project" value="TreeGrafter"/>
</dbReference>
<evidence type="ECO:0000256" key="5">
    <source>
        <dbReference type="PROSITE-ProRule" id="PRU00221"/>
    </source>
</evidence>
<comment type="subcellular location">
    <subcellularLocation>
        <location evidence="1">Nucleus</location>
        <location evidence="1">Nucleolus</location>
    </subcellularLocation>
</comment>
<dbReference type="InterPro" id="IPR036322">
    <property type="entry name" value="WD40_repeat_dom_sf"/>
</dbReference>
<feature type="repeat" description="WD" evidence="5">
    <location>
        <begin position="537"/>
        <end position="578"/>
    </location>
</feature>
<dbReference type="PROSITE" id="PS50294">
    <property type="entry name" value="WD_REPEATS_REGION"/>
    <property type="match status" value="10"/>
</dbReference>
<dbReference type="InterPro" id="IPR019775">
    <property type="entry name" value="WD40_repeat_CS"/>
</dbReference>
<dbReference type="OMA" id="PYVQRHF"/>
<dbReference type="GO" id="GO:0034511">
    <property type="term" value="F:U3 snoRNA binding"/>
    <property type="evidence" value="ECO:0007669"/>
    <property type="project" value="TreeGrafter"/>
</dbReference>